<protein>
    <submittedName>
        <fullName evidence="3">Uncharacterized protein</fullName>
    </submittedName>
</protein>
<feature type="signal peptide" evidence="2">
    <location>
        <begin position="1"/>
        <end position="17"/>
    </location>
</feature>
<feature type="region of interest" description="Disordered" evidence="1">
    <location>
        <begin position="191"/>
        <end position="220"/>
    </location>
</feature>
<keyword evidence="4" id="KW-1185">Reference proteome</keyword>
<evidence type="ECO:0000256" key="1">
    <source>
        <dbReference type="SAM" id="MobiDB-lite"/>
    </source>
</evidence>
<organism evidence="3 4">
    <name type="scientific">Aspergillus leporis</name>
    <dbReference type="NCBI Taxonomy" id="41062"/>
    <lineage>
        <taxon>Eukaryota</taxon>
        <taxon>Fungi</taxon>
        <taxon>Dikarya</taxon>
        <taxon>Ascomycota</taxon>
        <taxon>Pezizomycotina</taxon>
        <taxon>Eurotiomycetes</taxon>
        <taxon>Eurotiomycetidae</taxon>
        <taxon>Eurotiales</taxon>
        <taxon>Aspergillaceae</taxon>
        <taxon>Aspergillus</taxon>
        <taxon>Aspergillus subgen. Circumdati</taxon>
    </lineage>
</organism>
<name>A0A5N5WIK4_9EURO</name>
<evidence type="ECO:0000313" key="4">
    <source>
        <dbReference type="Proteomes" id="UP000326565"/>
    </source>
</evidence>
<sequence length="496" mass="54915">MCQMVVFWHTCAHLVVSYLTCAFEEARNHQEETATTALVDTECWMCQQQAKHPDWSESETMRRRLMTVENMEDILGISAEEPVFLDMVARFYARGDHKRWSQPGVAKAKYWKEDPYIRGLQIQSYLCTRGRRDFHMNPGYAFDVLFAMMKHYDRSDFTCLNWEMTGYRPPCDYFFVSSNMVGMMAGGGTVDMSRPGAPSTGHSSDNSSDGSNPAPMQALPSAGIAEQPGHLDYNYLGTGLSAGLYAQGQPRQPLIESQTSFVPIASDYTGLAFDGRLCEASIQAPLSAFNQCTGHGFRSVSPLGEPGPSFGNRTQALEETLSHQVSLHAQSSSLTHPSFATPHDGHARMISTSHDSSSSFAVPEDLNHQIEIAQLYNNLKDTINQIYSDPIAFTNTFFYPSDQYTRQSNESTMLNPGFPTEQIYFSPQTAMMAPQNASNAYPALAPGMLDHNPLAFPTPVEQSGGKGKEPIRDLKPSISDFQSTPSGDNNMDTSMP</sequence>
<evidence type="ECO:0000313" key="3">
    <source>
        <dbReference type="EMBL" id="KAB8068371.1"/>
    </source>
</evidence>
<feature type="chain" id="PRO_5024943204" evidence="2">
    <location>
        <begin position="18"/>
        <end position="496"/>
    </location>
</feature>
<feature type="compositionally biased region" description="Basic and acidic residues" evidence="1">
    <location>
        <begin position="466"/>
        <end position="475"/>
    </location>
</feature>
<reference evidence="3 4" key="1">
    <citation type="submission" date="2019-04" db="EMBL/GenBank/DDBJ databases">
        <title>Friends and foes A comparative genomics study of 23 Aspergillus species from section Flavi.</title>
        <authorList>
            <consortium name="DOE Joint Genome Institute"/>
            <person name="Kjaerbolling I."/>
            <person name="Vesth T."/>
            <person name="Frisvad J.C."/>
            <person name="Nybo J.L."/>
            <person name="Theobald S."/>
            <person name="Kildgaard S."/>
            <person name="Isbrandt T."/>
            <person name="Kuo A."/>
            <person name="Sato A."/>
            <person name="Lyhne E.K."/>
            <person name="Kogle M.E."/>
            <person name="Wiebenga A."/>
            <person name="Kun R.S."/>
            <person name="Lubbers R.J."/>
            <person name="Makela M.R."/>
            <person name="Barry K."/>
            <person name="Chovatia M."/>
            <person name="Clum A."/>
            <person name="Daum C."/>
            <person name="Haridas S."/>
            <person name="He G."/>
            <person name="LaButti K."/>
            <person name="Lipzen A."/>
            <person name="Mondo S."/>
            <person name="Riley R."/>
            <person name="Salamov A."/>
            <person name="Simmons B.A."/>
            <person name="Magnuson J.K."/>
            <person name="Henrissat B."/>
            <person name="Mortensen U.H."/>
            <person name="Larsen T.O."/>
            <person name="Devries R.P."/>
            <person name="Grigoriev I.V."/>
            <person name="Machida M."/>
            <person name="Baker S.E."/>
            <person name="Andersen M.R."/>
        </authorList>
    </citation>
    <scope>NUCLEOTIDE SEQUENCE [LARGE SCALE GENOMIC DNA]</scope>
    <source>
        <strain evidence="3 4">CBS 151.66</strain>
    </source>
</reference>
<keyword evidence="2" id="KW-0732">Signal</keyword>
<dbReference type="AlphaFoldDB" id="A0A5N5WIK4"/>
<gene>
    <name evidence="3" type="ORF">BDV29DRAFT_162445</name>
</gene>
<feature type="compositionally biased region" description="Low complexity" evidence="1">
    <location>
        <begin position="199"/>
        <end position="212"/>
    </location>
</feature>
<feature type="region of interest" description="Disordered" evidence="1">
    <location>
        <begin position="452"/>
        <end position="496"/>
    </location>
</feature>
<proteinExistence type="predicted"/>
<feature type="compositionally biased region" description="Polar residues" evidence="1">
    <location>
        <begin position="479"/>
        <end position="496"/>
    </location>
</feature>
<evidence type="ECO:0000256" key="2">
    <source>
        <dbReference type="SAM" id="SignalP"/>
    </source>
</evidence>
<accession>A0A5N5WIK4</accession>
<dbReference type="OrthoDB" id="4507478at2759"/>
<dbReference type="Proteomes" id="UP000326565">
    <property type="component" value="Unassembled WGS sequence"/>
</dbReference>
<dbReference type="EMBL" id="ML732397">
    <property type="protein sequence ID" value="KAB8068371.1"/>
    <property type="molecule type" value="Genomic_DNA"/>
</dbReference>